<dbReference type="PROSITE" id="PS50893">
    <property type="entry name" value="ABC_TRANSPORTER_2"/>
    <property type="match status" value="1"/>
</dbReference>
<dbReference type="RefSeq" id="WP_029566329.1">
    <property type="nucleotide sequence ID" value="NZ_JNVC02000017.1"/>
</dbReference>
<dbReference type="SUPFAM" id="SSF52540">
    <property type="entry name" value="P-loop containing nucleoside triphosphate hydrolases"/>
    <property type="match status" value="1"/>
</dbReference>
<dbReference type="PANTHER" id="PTHR42939">
    <property type="entry name" value="ABC TRANSPORTER ATP-BINDING PROTEIN ALBC-RELATED"/>
    <property type="match status" value="1"/>
</dbReference>
<comment type="caution">
    <text evidence="5">The sequence shown here is derived from an EMBL/GenBank/DDBJ whole genome shotgun (WGS) entry which is preliminary data.</text>
</comment>
<dbReference type="GO" id="GO:0016887">
    <property type="term" value="F:ATP hydrolysis activity"/>
    <property type="evidence" value="ECO:0007669"/>
    <property type="project" value="InterPro"/>
</dbReference>
<gene>
    <name evidence="5" type="ORF">GS18_0218770</name>
</gene>
<protein>
    <recommendedName>
        <fullName evidence="4">ABC transporter domain-containing protein</fullName>
    </recommendedName>
</protein>
<keyword evidence="2" id="KW-0547">Nucleotide-binding</keyword>
<reference evidence="5 6" key="1">
    <citation type="journal article" date="2005" name="Int. J. Syst. Evol. Microbiol.">
        <title>Bacillus cibi sp. nov., isolated from jeotgal, a traditional Korean fermented seafood.</title>
        <authorList>
            <person name="Yoon J.H."/>
            <person name="Lee C.H."/>
            <person name="Oh T.K."/>
        </authorList>
    </citation>
    <scope>NUCLEOTIDE SEQUENCE [LARGE SCALE GENOMIC DNA]</scope>
    <source>
        <strain evidence="5 6">DSM 16189</strain>
    </source>
</reference>
<keyword evidence="3" id="KW-0067">ATP-binding</keyword>
<dbReference type="OrthoDB" id="9804819at2"/>
<dbReference type="GO" id="GO:0005524">
    <property type="term" value="F:ATP binding"/>
    <property type="evidence" value="ECO:0007669"/>
    <property type="project" value="UniProtKB-KW"/>
</dbReference>
<evidence type="ECO:0000313" key="6">
    <source>
        <dbReference type="Proteomes" id="UP000028549"/>
    </source>
</evidence>
<dbReference type="InterPro" id="IPR003593">
    <property type="entry name" value="AAA+_ATPase"/>
</dbReference>
<dbReference type="CDD" id="cd03230">
    <property type="entry name" value="ABC_DR_subfamily_A"/>
    <property type="match status" value="1"/>
</dbReference>
<proteinExistence type="predicted"/>
<evidence type="ECO:0000256" key="1">
    <source>
        <dbReference type="ARBA" id="ARBA00022448"/>
    </source>
</evidence>
<keyword evidence="1" id="KW-0813">Transport</keyword>
<dbReference type="SMART" id="SM00382">
    <property type="entry name" value="AAA"/>
    <property type="match status" value="1"/>
</dbReference>
<dbReference type="AlphaFoldDB" id="A0A084GK45"/>
<accession>A0A084GK45</accession>
<evidence type="ECO:0000313" key="5">
    <source>
        <dbReference type="EMBL" id="KEZ47707.1"/>
    </source>
</evidence>
<keyword evidence="6" id="KW-1185">Reference proteome</keyword>
<dbReference type="PANTHER" id="PTHR42939:SF1">
    <property type="entry name" value="ABC TRANSPORTER ATP-BINDING PROTEIN ALBC-RELATED"/>
    <property type="match status" value="1"/>
</dbReference>
<dbReference type="Pfam" id="PF00005">
    <property type="entry name" value="ABC_tran"/>
    <property type="match status" value="1"/>
</dbReference>
<dbReference type="EMBL" id="JNVC02000017">
    <property type="protein sequence ID" value="KEZ47707.1"/>
    <property type="molecule type" value="Genomic_DNA"/>
</dbReference>
<evidence type="ECO:0000256" key="2">
    <source>
        <dbReference type="ARBA" id="ARBA00022741"/>
    </source>
</evidence>
<evidence type="ECO:0000256" key="3">
    <source>
        <dbReference type="ARBA" id="ARBA00022840"/>
    </source>
</evidence>
<dbReference type="Gene3D" id="3.40.50.300">
    <property type="entry name" value="P-loop containing nucleotide triphosphate hydrolases"/>
    <property type="match status" value="1"/>
</dbReference>
<dbReference type="InterPro" id="IPR003439">
    <property type="entry name" value="ABC_transporter-like_ATP-bd"/>
</dbReference>
<sequence length="289" mass="31878">MNVSITGLTKEYGKKKALDAITMQLEGNKIYGLLGRNGAGKTTLMQILAGQVMPDGGEVLIGGQKPFENQAITESICLINESENFKKGMKIGDIFKFAGYFYPNWSLETAEKLLEEFSLDKKMKVKSLSKGMESALGITVGLASRSPITIFDEPYIGLDAAARSRFYDLLLEEYEVQERTFILSTHLIDEVSRLLEEVLIVSDGKLLMQKNADELREESFIVNGPRSDVSAFTAGKNVIHRKAFGSMEQAVLYGESKSDARKAGLNVEHVPVQELMVYLTEKTKGGVSA</sequence>
<dbReference type="InterPro" id="IPR027417">
    <property type="entry name" value="P-loop_NTPase"/>
</dbReference>
<organism evidence="5 6">
    <name type="scientific">Metabacillus indicus</name>
    <name type="common">Bacillus indicus</name>
    <dbReference type="NCBI Taxonomy" id="246786"/>
    <lineage>
        <taxon>Bacteria</taxon>
        <taxon>Bacillati</taxon>
        <taxon>Bacillota</taxon>
        <taxon>Bacilli</taxon>
        <taxon>Bacillales</taxon>
        <taxon>Bacillaceae</taxon>
        <taxon>Metabacillus</taxon>
    </lineage>
</organism>
<dbReference type="STRING" id="246786.GS18_0218770"/>
<dbReference type="Proteomes" id="UP000028549">
    <property type="component" value="Unassembled WGS sequence"/>
</dbReference>
<evidence type="ECO:0000259" key="4">
    <source>
        <dbReference type="PROSITE" id="PS50893"/>
    </source>
</evidence>
<feature type="domain" description="ABC transporter" evidence="4">
    <location>
        <begin position="3"/>
        <end position="228"/>
    </location>
</feature>
<dbReference type="InterPro" id="IPR051782">
    <property type="entry name" value="ABC_Transporter_VariousFunc"/>
</dbReference>
<name>A0A084GK45_METID</name>